<name>A0A8H3QLJ1_9GLOM</name>
<proteinExistence type="predicted"/>
<comment type="caution">
    <text evidence="2">The sequence shown here is derived from an EMBL/GenBank/DDBJ whole genome shotgun (WGS) entry which is preliminary data.</text>
</comment>
<dbReference type="Proteomes" id="UP000615446">
    <property type="component" value="Unassembled WGS sequence"/>
</dbReference>
<evidence type="ECO:0000313" key="2">
    <source>
        <dbReference type="EMBL" id="GES83572.1"/>
    </source>
</evidence>
<dbReference type="AlphaFoldDB" id="A0A8H3QLJ1"/>
<gene>
    <name evidence="2" type="ORF">RCL2_001072700</name>
</gene>
<accession>A0A8H3QLJ1</accession>
<dbReference type="EMBL" id="BLAL01000071">
    <property type="protein sequence ID" value="GES83572.1"/>
    <property type="molecule type" value="Genomic_DNA"/>
</dbReference>
<evidence type="ECO:0000256" key="1">
    <source>
        <dbReference type="SAM" id="MobiDB-lite"/>
    </source>
</evidence>
<dbReference type="OrthoDB" id="2352125at2759"/>
<protein>
    <submittedName>
        <fullName evidence="2">Uncharacterized protein</fullName>
    </submittedName>
</protein>
<organism evidence="2 3">
    <name type="scientific">Rhizophagus clarus</name>
    <dbReference type="NCBI Taxonomy" id="94130"/>
    <lineage>
        <taxon>Eukaryota</taxon>
        <taxon>Fungi</taxon>
        <taxon>Fungi incertae sedis</taxon>
        <taxon>Mucoromycota</taxon>
        <taxon>Glomeromycotina</taxon>
        <taxon>Glomeromycetes</taxon>
        <taxon>Glomerales</taxon>
        <taxon>Glomeraceae</taxon>
        <taxon>Rhizophagus</taxon>
    </lineage>
</organism>
<evidence type="ECO:0000313" key="3">
    <source>
        <dbReference type="Proteomes" id="UP000615446"/>
    </source>
</evidence>
<reference evidence="2" key="1">
    <citation type="submission" date="2019-10" db="EMBL/GenBank/DDBJ databases">
        <title>Conservation and host-specific expression of non-tandemly repeated heterogenous ribosome RNA gene in arbuscular mycorrhizal fungi.</title>
        <authorList>
            <person name="Maeda T."/>
            <person name="Kobayashi Y."/>
            <person name="Nakagawa T."/>
            <person name="Ezawa T."/>
            <person name="Yamaguchi K."/>
            <person name="Bino T."/>
            <person name="Nishimoto Y."/>
            <person name="Shigenobu S."/>
            <person name="Kawaguchi M."/>
        </authorList>
    </citation>
    <scope>NUCLEOTIDE SEQUENCE</scope>
    <source>
        <strain evidence="2">HR1</strain>
    </source>
</reference>
<sequence>MRNLRSNSKRKVNDRQDIESIIDKFETNTNSASNNEKKKQKTITQKPPVSKSINTSKSTDDVIVSKPPTLRTMLDINDESFTQRFVLDTTLLTNDIPNTTDDDLLKDSYEPLIVEDSSSRLPLADIVQNQIPTTSATNHNINDVQSNHGYVSKTRKNMVQIQTQIKQINKSIIEKLESITEGKKKSKWWEPYMEDGVKEIINDCLYPKEESLSLHIKKHLTVMIPEKMQKYEQITKWNILWQRIEGKVGSYCCSYRGNLFGTIRRHTH</sequence>
<feature type="region of interest" description="Disordered" evidence="1">
    <location>
        <begin position="29"/>
        <end position="60"/>
    </location>
</feature>